<evidence type="ECO:0000256" key="3">
    <source>
        <dbReference type="ARBA" id="ARBA00023128"/>
    </source>
</evidence>
<protein>
    <submittedName>
        <fullName evidence="5">Uu.00g113100.m01.CDS01</fullName>
    </submittedName>
</protein>
<evidence type="ECO:0000313" key="6">
    <source>
        <dbReference type="Proteomes" id="UP001295740"/>
    </source>
</evidence>
<feature type="region of interest" description="Disordered" evidence="4">
    <location>
        <begin position="43"/>
        <end position="69"/>
    </location>
</feature>
<sequence>MADLMRLSRPWLLAPLRSTRPSPASPIRIGLSRNIHTTSSLYAANRRKPARPAPSATKQHRDRAQQAEANSSILAPMTLVPPPVTRYPREPRKFMHMLWLLTKNRAQAFWATCGVKLMSQPRKFISRSKFKANRSAVVPVAKAMHVQMSEALAIGDRETLRRVCAPELFKSLAGTIDARPKGIRSEWELVRYNSTWYYPRLADWRVSYQPMQSARGSMKLVKQAVVSISSVQRLARYDETKGGAMVPGSERVRDIVEHIVLQAEIDQKTFESQPWRIWGNLSEMTYESYLDDVTNLEAVTGNQ</sequence>
<dbReference type="InterPro" id="IPR051975">
    <property type="entry name" value="mtLSU_mL45"/>
</dbReference>
<gene>
    <name evidence="5" type="ORF">KHLLAP_LOCUS4384</name>
</gene>
<evidence type="ECO:0000313" key="5">
    <source>
        <dbReference type="EMBL" id="CAJ2503916.1"/>
    </source>
</evidence>
<dbReference type="InterPro" id="IPR032710">
    <property type="entry name" value="NTF2-like_dom_sf"/>
</dbReference>
<comment type="caution">
    <text evidence="5">The sequence shown here is derived from an EMBL/GenBank/DDBJ whole genome shotgun (WGS) entry which is preliminary data.</text>
</comment>
<proteinExistence type="predicted"/>
<keyword evidence="6" id="KW-1185">Reference proteome</keyword>
<keyword evidence="3" id="KW-0496">Mitochondrion</keyword>
<dbReference type="Proteomes" id="UP001295740">
    <property type="component" value="Unassembled WGS sequence"/>
</dbReference>
<dbReference type="Gene3D" id="3.10.450.240">
    <property type="match status" value="1"/>
</dbReference>
<evidence type="ECO:0000256" key="2">
    <source>
        <dbReference type="ARBA" id="ARBA00022946"/>
    </source>
</evidence>
<dbReference type="GO" id="GO:0005739">
    <property type="term" value="C:mitochondrion"/>
    <property type="evidence" value="ECO:0007669"/>
    <property type="project" value="UniProtKB-SubCell"/>
</dbReference>
<dbReference type="EMBL" id="CAUWAG010000006">
    <property type="protein sequence ID" value="CAJ2503916.1"/>
    <property type="molecule type" value="Genomic_DNA"/>
</dbReference>
<dbReference type="AlphaFoldDB" id="A0AAI8YGI9"/>
<dbReference type="PANTHER" id="PTHR28554:SF1">
    <property type="entry name" value="LARGE RIBOSOMAL SUBUNIT PROTEIN ML45"/>
    <property type="match status" value="1"/>
</dbReference>
<reference evidence="5" key="1">
    <citation type="submission" date="2023-10" db="EMBL/GenBank/DDBJ databases">
        <authorList>
            <person name="Hackl T."/>
        </authorList>
    </citation>
    <scope>NUCLEOTIDE SEQUENCE</scope>
</reference>
<accession>A0AAI8YGI9</accession>
<comment type="subcellular location">
    <subcellularLocation>
        <location evidence="1">Mitochondrion</location>
    </subcellularLocation>
</comment>
<evidence type="ECO:0000256" key="1">
    <source>
        <dbReference type="ARBA" id="ARBA00004173"/>
    </source>
</evidence>
<name>A0AAI8YGI9_9PEZI</name>
<keyword evidence="2" id="KW-0809">Transit peptide</keyword>
<evidence type="ECO:0000256" key="4">
    <source>
        <dbReference type="SAM" id="MobiDB-lite"/>
    </source>
</evidence>
<dbReference type="SUPFAM" id="SSF54427">
    <property type="entry name" value="NTF2-like"/>
    <property type="match status" value="1"/>
</dbReference>
<organism evidence="5 6">
    <name type="scientific">Anthostomella pinea</name>
    <dbReference type="NCBI Taxonomy" id="933095"/>
    <lineage>
        <taxon>Eukaryota</taxon>
        <taxon>Fungi</taxon>
        <taxon>Dikarya</taxon>
        <taxon>Ascomycota</taxon>
        <taxon>Pezizomycotina</taxon>
        <taxon>Sordariomycetes</taxon>
        <taxon>Xylariomycetidae</taxon>
        <taxon>Xylariales</taxon>
        <taxon>Xylariaceae</taxon>
        <taxon>Anthostomella</taxon>
    </lineage>
</organism>
<dbReference type="PANTHER" id="PTHR28554">
    <property type="entry name" value="39S RIBOSOMAL PROTEIN L45, MITOCHONDRIAL"/>
    <property type="match status" value="1"/>
</dbReference>